<dbReference type="InterPro" id="IPR036136">
    <property type="entry name" value="Nit/Sulf_reduc_fer-like_dom_sf"/>
</dbReference>
<evidence type="ECO:0000256" key="3">
    <source>
        <dbReference type="ARBA" id="ARBA00022723"/>
    </source>
</evidence>
<dbReference type="Pfam" id="PF03460">
    <property type="entry name" value="NIR_SIR_ferr"/>
    <property type="match status" value="1"/>
</dbReference>
<keyword evidence="3" id="KW-0479">Metal-binding</keyword>
<dbReference type="EMBL" id="CP146609">
    <property type="protein sequence ID" value="WWX21017.1"/>
    <property type="molecule type" value="Genomic_DNA"/>
</dbReference>
<dbReference type="Gene3D" id="3.90.480.10">
    <property type="entry name" value="Sulfite Reductase Hemoprotein,Domain 2"/>
    <property type="match status" value="1"/>
</dbReference>
<dbReference type="PROSITE" id="PS00365">
    <property type="entry name" value="NIR_SIR"/>
    <property type="match status" value="1"/>
</dbReference>
<dbReference type="Gene3D" id="3.30.413.10">
    <property type="entry name" value="Sulfite Reductase Hemoprotein, domain 1"/>
    <property type="match status" value="1"/>
</dbReference>
<dbReference type="RefSeq" id="WP_338666758.1">
    <property type="nucleotide sequence ID" value="NZ_CP146609.1"/>
</dbReference>
<proteinExistence type="predicted"/>
<feature type="domain" description="Nitrite/Sulfite reductase ferredoxin-like" evidence="8">
    <location>
        <begin position="17"/>
        <end position="81"/>
    </location>
</feature>
<evidence type="ECO:0000256" key="5">
    <source>
        <dbReference type="ARBA" id="ARBA00023004"/>
    </source>
</evidence>
<evidence type="ECO:0000256" key="2">
    <source>
        <dbReference type="ARBA" id="ARBA00022617"/>
    </source>
</evidence>
<keyword evidence="6" id="KW-0411">Iron-sulfur</keyword>
<keyword evidence="4" id="KW-0560">Oxidoreductase</keyword>
<name>A0ABZ2IUM9_9BACT</name>
<accession>A0ABZ2IUM9</accession>
<evidence type="ECO:0000259" key="7">
    <source>
        <dbReference type="Pfam" id="PF01077"/>
    </source>
</evidence>
<dbReference type="Proteomes" id="UP001385389">
    <property type="component" value="Chromosome"/>
</dbReference>
<dbReference type="InterPro" id="IPR052034">
    <property type="entry name" value="NasD-like"/>
</dbReference>
<keyword evidence="1" id="KW-0004">4Fe-4S</keyword>
<dbReference type="SUPFAM" id="SSF56014">
    <property type="entry name" value="Nitrite and sulphite reductase 4Fe-4S domain-like"/>
    <property type="match status" value="1"/>
</dbReference>
<dbReference type="SUPFAM" id="SSF55124">
    <property type="entry name" value="Nitrite/Sulfite reductase N-terminal domain-like"/>
    <property type="match status" value="1"/>
</dbReference>
<evidence type="ECO:0000256" key="1">
    <source>
        <dbReference type="ARBA" id="ARBA00022485"/>
    </source>
</evidence>
<dbReference type="PANTHER" id="PTHR43809">
    <property type="entry name" value="NITRITE REDUCTASE (NADH) LARGE SUBUNIT"/>
    <property type="match status" value="1"/>
</dbReference>
<dbReference type="InterPro" id="IPR006066">
    <property type="entry name" value="NO2/SO3_Rdtase_FeS/sirohaem_BS"/>
</dbReference>
<dbReference type="PANTHER" id="PTHR43809:SF1">
    <property type="entry name" value="NITRITE REDUCTASE (NADH) LARGE SUBUNIT"/>
    <property type="match status" value="1"/>
</dbReference>
<sequence length="222" mass="23917">MDIKEYIDTLPLKAVRPRADGTYTVIPRMHGGILDAEQLTAITKVVQDNGLPQVRITAGQQLLIDSVPEDRLEAVIEALGAVGAAYRHKALGCLGTAGCKLGQQDSQSVAVRLSELLETFTMPTKVKAGVSGCSMCCSESMVRDVGLIGRKRGWTVVFGGNAGKRVRQGDVLAEDVSEDEAFAILGRALALYAENGKKKERTARFVERVGLDAVREAAFNER</sequence>
<evidence type="ECO:0000313" key="9">
    <source>
        <dbReference type="EMBL" id="WWX21017.1"/>
    </source>
</evidence>
<evidence type="ECO:0000256" key="6">
    <source>
        <dbReference type="ARBA" id="ARBA00023014"/>
    </source>
</evidence>
<reference evidence="9 10" key="1">
    <citation type="submission" date="2024-03" db="EMBL/GenBank/DDBJ databases">
        <title>Phenotype and Genome Characterization of a Sulfate-Reducing Bacterium Pseudodesulfovibrio sp. strain 5S69, isolated from Petroleum Reservoir in Tatarstan (Russia).</title>
        <authorList>
            <person name="Bidzhieva S.K."/>
            <person name="Kadnikov V."/>
            <person name="Tourova T.P."/>
            <person name="Samigullina S.R."/>
            <person name="Sokolova D.S."/>
            <person name="Poltaraus A.B."/>
            <person name="Avtukh A.N."/>
            <person name="Tereshina V.M."/>
            <person name="Mardanov A.V."/>
            <person name="Nazina T.N."/>
        </authorList>
    </citation>
    <scope>NUCLEOTIDE SEQUENCE [LARGE SCALE GENOMIC DNA]</scope>
    <source>
        <strain evidence="9 10">5S69</strain>
    </source>
</reference>
<feature type="domain" description="Nitrite/sulphite reductase 4Fe-4S" evidence="7">
    <location>
        <begin position="91"/>
        <end position="218"/>
    </location>
</feature>
<keyword evidence="2" id="KW-0349">Heme</keyword>
<dbReference type="InterPro" id="IPR006067">
    <property type="entry name" value="NO2/SO3_Rdtase_4Fe4S_dom"/>
</dbReference>
<evidence type="ECO:0000256" key="4">
    <source>
        <dbReference type="ARBA" id="ARBA00023002"/>
    </source>
</evidence>
<keyword evidence="10" id="KW-1185">Reference proteome</keyword>
<evidence type="ECO:0000313" key="10">
    <source>
        <dbReference type="Proteomes" id="UP001385389"/>
    </source>
</evidence>
<evidence type="ECO:0000259" key="8">
    <source>
        <dbReference type="Pfam" id="PF03460"/>
    </source>
</evidence>
<dbReference type="InterPro" id="IPR045854">
    <property type="entry name" value="NO2/SO3_Rdtase_4Fe4S_sf"/>
</dbReference>
<dbReference type="Pfam" id="PF01077">
    <property type="entry name" value="NIR_SIR"/>
    <property type="match status" value="1"/>
</dbReference>
<organism evidence="9 10">
    <name type="scientific">Pseudodesulfovibrio methanolicus</name>
    <dbReference type="NCBI Taxonomy" id="3126690"/>
    <lineage>
        <taxon>Bacteria</taxon>
        <taxon>Pseudomonadati</taxon>
        <taxon>Thermodesulfobacteriota</taxon>
        <taxon>Desulfovibrionia</taxon>
        <taxon>Desulfovibrionales</taxon>
        <taxon>Desulfovibrionaceae</taxon>
    </lineage>
</organism>
<dbReference type="InterPro" id="IPR005117">
    <property type="entry name" value="NiRdtase/SiRdtase_haem-b_fer"/>
</dbReference>
<protein>
    <submittedName>
        <fullName evidence="9">Nitrite reductase</fullName>
    </submittedName>
</protein>
<keyword evidence="5" id="KW-0408">Iron</keyword>
<gene>
    <name evidence="9" type="ORF">V8V93_11210</name>
</gene>